<organism evidence="1 2">
    <name type="scientific">Nocardioides fonticola</name>
    <dbReference type="NCBI Taxonomy" id="450363"/>
    <lineage>
        <taxon>Bacteria</taxon>
        <taxon>Bacillati</taxon>
        <taxon>Actinomycetota</taxon>
        <taxon>Actinomycetes</taxon>
        <taxon>Propionibacteriales</taxon>
        <taxon>Nocardioidaceae</taxon>
        <taxon>Nocardioides</taxon>
    </lineage>
</organism>
<keyword evidence="2" id="KW-1185">Reference proteome</keyword>
<sequence>MPLGEETAERVRALVERAAEAAPREMPPDQLGPFKRELERRFMRQFEAAAAHGALDHYLPAAPVHGIHLGASFFVALARPEGGDSVDPRELVGGVLAERGSGPDARTVEIDGTVWVRSESTVAPDDDLAPGVDVGTRRVTYLTAVPGAPGQWIVVSFSSIGDGDPASDLTSITVELFDAIMSTWRWVREDAAVGAETAATPAGSPR</sequence>
<evidence type="ECO:0000313" key="1">
    <source>
        <dbReference type="EMBL" id="GAA4124731.1"/>
    </source>
</evidence>
<accession>A0ABP7XRZ7</accession>
<proteinExistence type="predicted"/>
<dbReference type="Proteomes" id="UP001501495">
    <property type="component" value="Unassembled WGS sequence"/>
</dbReference>
<dbReference type="EMBL" id="BAAAZH010000025">
    <property type="protein sequence ID" value="GAA4124731.1"/>
    <property type="molecule type" value="Genomic_DNA"/>
</dbReference>
<protein>
    <submittedName>
        <fullName evidence="1">Uncharacterized protein</fullName>
    </submittedName>
</protein>
<evidence type="ECO:0000313" key="2">
    <source>
        <dbReference type="Proteomes" id="UP001501495"/>
    </source>
</evidence>
<name>A0ABP7XRZ7_9ACTN</name>
<comment type="caution">
    <text evidence="1">The sequence shown here is derived from an EMBL/GenBank/DDBJ whole genome shotgun (WGS) entry which is preliminary data.</text>
</comment>
<reference evidence="2" key="1">
    <citation type="journal article" date="2019" name="Int. J. Syst. Evol. Microbiol.">
        <title>The Global Catalogue of Microorganisms (GCM) 10K type strain sequencing project: providing services to taxonomists for standard genome sequencing and annotation.</title>
        <authorList>
            <consortium name="The Broad Institute Genomics Platform"/>
            <consortium name="The Broad Institute Genome Sequencing Center for Infectious Disease"/>
            <person name="Wu L."/>
            <person name="Ma J."/>
        </authorList>
    </citation>
    <scope>NUCLEOTIDE SEQUENCE [LARGE SCALE GENOMIC DNA]</scope>
    <source>
        <strain evidence="2">JCM 16703</strain>
    </source>
</reference>
<gene>
    <name evidence="1" type="ORF">GCM10022215_32640</name>
</gene>